<gene>
    <name evidence="2" type="ORF">GSOID_T00014806001</name>
</gene>
<sequence length="392" mass="46354">MNLERSWKNLTVFLLAFLFVNFLKVYQEKPDSFTKNNSSEVKLCENKAVNYESEASDKMILIPVLIWGPNNQLQGFRESVFIAKALNRSIAAPLFHPNWNQHSFTAEASLRLDIQSLSEITSMINPVEVSKLCDGVVTAIFETRDNGDNHLHIVLEYYGRILDNKVEIFNNWYKKKQHKNLEWSEEYQNGKFTDAINKEILKENFTTNKKCAILMFPWSTILHQDISNQALLDEKQRKPEFKEMIEIIDHTRRPDFLRKAVAKFLREHKIRKFAVMHWRYDIEDYWRAMLPKKEEAKSLIEKVKKETKTKKNFSIALSEKMDEQNLEHFYFASPPDEKVYLYEIALRVSGKKFVNHILLVEFLENEFENCSTIMARDSYAKLSLRKKYSKRV</sequence>
<proteinExistence type="predicted"/>
<evidence type="ECO:0008006" key="4">
    <source>
        <dbReference type="Google" id="ProtNLM"/>
    </source>
</evidence>
<protein>
    <recommendedName>
        <fullName evidence="4">Peptide-O-fucosyltransferase</fullName>
    </recommendedName>
</protein>
<evidence type="ECO:0000256" key="1">
    <source>
        <dbReference type="SAM" id="SignalP"/>
    </source>
</evidence>
<feature type="signal peptide" evidence="1">
    <location>
        <begin position="1"/>
        <end position="27"/>
    </location>
</feature>
<keyword evidence="1" id="KW-0732">Signal</keyword>
<dbReference type="EMBL" id="FN653074">
    <property type="protein sequence ID" value="CBY11065.1"/>
    <property type="molecule type" value="Genomic_DNA"/>
</dbReference>
<dbReference type="InParanoid" id="E4XM58"/>
<accession>E4XM58</accession>
<feature type="chain" id="PRO_5003193098" description="Peptide-O-fucosyltransferase" evidence="1">
    <location>
        <begin position="28"/>
        <end position="392"/>
    </location>
</feature>
<evidence type="ECO:0000313" key="2">
    <source>
        <dbReference type="EMBL" id="CBY11065.1"/>
    </source>
</evidence>
<name>E4XM58_OIKDI</name>
<keyword evidence="3" id="KW-1185">Reference proteome</keyword>
<organism evidence="2">
    <name type="scientific">Oikopleura dioica</name>
    <name type="common">Tunicate</name>
    <dbReference type="NCBI Taxonomy" id="34765"/>
    <lineage>
        <taxon>Eukaryota</taxon>
        <taxon>Metazoa</taxon>
        <taxon>Chordata</taxon>
        <taxon>Tunicata</taxon>
        <taxon>Appendicularia</taxon>
        <taxon>Copelata</taxon>
        <taxon>Oikopleuridae</taxon>
        <taxon>Oikopleura</taxon>
    </lineage>
</organism>
<dbReference type="AlphaFoldDB" id="E4XM58"/>
<evidence type="ECO:0000313" key="3">
    <source>
        <dbReference type="Proteomes" id="UP000001307"/>
    </source>
</evidence>
<dbReference type="Proteomes" id="UP000001307">
    <property type="component" value="Unassembled WGS sequence"/>
</dbReference>
<reference evidence="2" key="1">
    <citation type="journal article" date="2010" name="Science">
        <title>Plasticity of animal genome architecture unmasked by rapid evolution of a pelagic tunicate.</title>
        <authorList>
            <person name="Denoeud F."/>
            <person name="Henriet S."/>
            <person name="Mungpakdee S."/>
            <person name="Aury J.M."/>
            <person name="Da Silva C."/>
            <person name="Brinkmann H."/>
            <person name="Mikhaleva J."/>
            <person name="Olsen L.C."/>
            <person name="Jubin C."/>
            <person name="Canestro C."/>
            <person name="Bouquet J.M."/>
            <person name="Danks G."/>
            <person name="Poulain J."/>
            <person name="Campsteijn C."/>
            <person name="Adamski M."/>
            <person name="Cross I."/>
            <person name="Yadetie F."/>
            <person name="Muffato M."/>
            <person name="Louis A."/>
            <person name="Butcher S."/>
            <person name="Tsagkogeorga G."/>
            <person name="Konrad A."/>
            <person name="Singh S."/>
            <person name="Jensen M.F."/>
            <person name="Cong E.H."/>
            <person name="Eikeseth-Otteraa H."/>
            <person name="Noel B."/>
            <person name="Anthouard V."/>
            <person name="Porcel B.M."/>
            <person name="Kachouri-Lafond R."/>
            <person name="Nishino A."/>
            <person name="Ugolini M."/>
            <person name="Chourrout P."/>
            <person name="Nishida H."/>
            <person name="Aasland R."/>
            <person name="Huzurbazar S."/>
            <person name="Westhof E."/>
            <person name="Delsuc F."/>
            <person name="Lehrach H."/>
            <person name="Reinhardt R."/>
            <person name="Weissenbach J."/>
            <person name="Roy S.W."/>
            <person name="Artiguenave F."/>
            <person name="Postlethwait J.H."/>
            <person name="Manak J.R."/>
            <person name="Thompson E.M."/>
            <person name="Jaillon O."/>
            <person name="Du Pasquier L."/>
            <person name="Boudinot P."/>
            <person name="Liberles D.A."/>
            <person name="Volff J.N."/>
            <person name="Philippe H."/>
            <person name="Lenhard B."/>
            <person name="Roest Crollius H."/>
            <person name="Wincker P."/>
            <person name="Chourrout D."/>
        </authorList>
    </citation>
    <scope>NUCLEOTIDE SEQUENCE [LARGE SCALE GENOMIC DNA]</scope>
</reference>